<protein>
    <submittedName>
        <fullName evidence="2">Uncharacterized protein</fullName>
    </submittedName>
</protein>
<keyword evidence="3" id="KW-1185">Reference proteome</keyword>
<sequence>MFTFLLEIWEPAGLVCGVVQLCEGRFLLPELLENLEPEPASNTSVQKPQRTDRRGGGRGICGQTSYGLACGPIGEALPIKPHSKFQYLPAGLHRNLTDVPWAVRFQPQPCS</sequence>
<dbReference type="Proteomes" id="UP000299102">
    <property type="component" value="Unassembled WGS sequence"/>
</dbReference>
<evidence type="ECO:0000313" key="2">
    <source>
        <dbReference type="EMBL" id="GBP13651.1"/>
    </source>
</evidence>
<evidence type="ECO:0000313" key="3">
    <source>
        <dbReference type="Proteomes" id="UP000299102"/>
    </source>
</evidence>
<feature type="region of interest" description="Disordered" evidence="1">
    <location>
        <begin position="38"/>
        <end position="59"/>
    </location>
</feature>
<organism evidence="2 3">
    <name type="scientific">Eumeta variegata</name>
    <name type="common">Bagworm moth</name>
    <name type="synonym">Eumeta japonica</name>
    <dbReference type="NCBI Taxonomy" id="151549"/>
    <lineage>
        <taxon>Eukaryota</taxon>
        <taxon>Metazoa</taxon>
        <taxon>Ecdysozoa</taxon>
        <taxon>Arthropoda</taxon>
        <taxon>Hexapoda</taxon>
        <taxon>Insecta</taxon>
        <taxon>Pterygota</taxon>
        <taxon>Neoptera</taxon>
        <taxon>Endopterygota</taxon>
        <taxon>Lepidoptera</taxon>
        <taxon>Glossata</taxon>
        <taxon>Ditrysia</taxon>
        <taxon>Tineoidea</taxon>
        <taxon>Psychidae</taxon>
        <taxon>Oiketicinae</taxon>
        <taxon>Eumeta</taxon>
    </lineage>
</organism>
<dbReference type="AlphaFoldDB" id="A0A4C1TK31"/>
<comment type="caution">
    <text evidence="2">The sequence shown here is derived from an EMBL/GenBank/DDBJ whole genome shotgun (WGS) entry which is preliminary data.</text>
</comment>
<gene>
    <name evidence="2" type="ORF">EVAR_6987_1</name>
</gene>
<accession>A0A4C1TK31</accession>
<name>A0A4C1TK31_EUMVA</name>
<reference evidence="2 3" key="1">
    <citation type="journal article" date="2019" name="Commun. Biol.">
        <title>The bagworm genome reveals a unique fibroin gene that provides high tensile strength.</title>
        <authorList>
            <person name="Kono N."/>
            <person name="Nakamura H."/>
            <person name="Ohtoshi R."/>
            <person name="Tomita M."/>
            <person name="Numata K."/>
            <person name="Arakawa K."/>
        </authorList>
    </citation>
    <scope>NUCLEOTIDE SEQUENCE [LARGE SCALE GENOMIC DNA]</scope>
</reference>
<evidence type="ECO:0000256" key="1">
    <source>
        <dbReference type="SAM" id="MobiDB-lite"/>
    </source>
</evidence>
<proteinExistence type="predicted"/>
<dbReference type="EMBL" id="BGZK01000058">
    <property type="protein sequence ID" value="GBP13651.1"/>
    <property type="molecule type" value="Genomic_DNA"/>
</dbReference>